<dbReference type="Proteomes" id="UP001208692">
    <property type="component" value="Unassembled WGS sequence"/>
</dbReference>
<dbReference type="RefSeq" id="WP_264845088.1">
    <property type="nucleotide sequence ID" value="NZ_BPMA01000003.1"/>
</dbReference>
<reference evidence="1 4" key="1">
    <citation type="submission" date="2021-11" db="EMBL/GenBank/DDBJ databases">
        <title>Draft genome sequence of Capnocytophaga sp. strain KC07075 isolated from cat oral cavity.</title>
        <authorList>
            <person name="Suzuki M."/>
            <person name="Imaoka K."/>
            <person name="Kimura M."/>
            <person name="Morikawa S."/>
            <person name="Maeda K."/>
        </authorList>
    </citation>
    <scope>NUCLEOTIDE SEQUENCE</scope>
    <source>
        <strain evidence="1">KC07075</strain>
        <strain evidence="2 4">KC07079</strain>
    </source>
</reference>
<sequence length="49" mass="5725">MIRTLMEANGNKPLMSQRESMQRFGITNPEDQIQQLQQEDTKDLNVSFL</sequence>
<proteinExistence type="predicted"/>
<dbReference type="EMBL" id="BQKA01000016">
    <property type="protein sequence ID" value="GJM49933.1"/>
    <property type="molecule type" value="Genomic_DNA"/>
</dbReference>
<dbReference type="Proteomes" id="UP001207736">
    <property type="component" value="Unassembled WGS sequence"/>
</dbReference>
<gene>
    <name evidence="1" type="ORF">RCZ15_09080</name>
    <name evidence="2" type="ORF">RCZ16_00220</name>
</gene>
<organism evidence="1 3">
    <name type="scientific">Capnocytophaga catalasegens</name>
    <dbReference type="NCBI Taxonomy" id="1004260"/>
    <lineage>
        <taxon>Bacteria</taxon>
        <taxon>Pseudomonadati</taxon>
        <taxon>Bacteroidota</taxon>
        <taxon>Flavobacteriia</taxon>
        <taxon>Flavobacteriales</taxon>
        <taxon>Flavobacteriaceae</taxon>
        <taxon>Capnocytophaga</taxon>
    </lineage>
</organism>
<dbReference type="AlphaFoldDB" id="A0AAV5ARI5"/>
<protein>
    <submittedName>
        <fullName evidence="1">Uncharacterized protein</fullName>
    </submittedName>
</protein>
<evidence type="ECO:0000313" key="1">
    <source>
        <dbReference type="EMBL" id="GJM49933.1"/>
    </source>
</evidence>
<keyword evidence="4" id="KW-1185">Reference proteome</keyword>
<evidence type="ECO:0000313" key="2">
    <source>
        <dbReference type="EMBL" id="GJM51704.1"/>
    </source>
</evidence>
<accession>A0AAV5ARI5</accession>
<name>A0AAV5ARI5_9FLAO</name>
<evidence type="ECO:0000313" key="3">
    <source>
        <dbReference type="Proteomes" id="UP001207736"/>
    </source>
</evidence>
<dbReference type="EMBL" id="BQKB01000001">
    <property type="protein sequence ID" value="GJM51704.1"/>
    <property type="molecule type" value="Genomic_DNA"/>
</dbReference>
<comment type="caution">
    <text evidence="1">The sequence shown here is derived from an EMBL/GenBank/DDBJ whole genome shotgun (WGS) entry which is preliminary data.</text>
</comment>
<evidence type="ECO:0000313" key="4">
    <source>
        <dbReference type="Proteomes" id="UP001208692"/>
    </source>
</evidence>